<dbReference type="PANTHER" id="PTHR10343">
    <property type="entry name" value="5'-AMP-ACTIVATED PROTEIN KINASE , BETA SUBUNIT"/>
    <property type="match status" value="1"/>
</dbReference>
<organism evidence="6 7">
    <name type="scientific">Polyrhizophydium stewartii</name>
    <dbReference type="NCBI Taxonomy" id="2732419"/>
    <lineage>
        <taxon>Eukaryota</taxon>
        <taxon>Fungi</taxon>
        <taxon>Fungi incertae sedis</taxon>
        <taxon>Chytridiomycota</taxon>
        <taxon>Chytridiomycota incertae sedis</taxon>
        <taxon>Chytridiomycetes</taxon>
        <taxon>Rhizophydiales</taxon>
        <taxon>Rhizophydiales incertae sedis</taxon>
        <taxon>Polyrhizophydium</taxon>
    </lineage>
</organism>
<evidence type="ECO:0000313" key="6">
    <source>
        <dbReference type="EMBL" id="KAL2915591.1"/>
    </source>
</evidence>
<keyword evidence="7" id="KW-1185">Reference proteome</keyword>
<gene>
    <name evidence="6" type="primary">PRKAB2</name>
    <name evidence="6" type="ORF">HK105_204776</name>
</gene>
<dbReference type="InterPro" id="IPR001452">
    <property type="entry name" value="SH3_domain"/>
</dbReference>
<feature type="domain" description="SH3" evidence="5">
    <location>
        <begin position="9"/>
        <end position="70"/>
    </location>
</feature>
<evidence type="ECO:0000259" key="5">
    <source>
        <dbReference type="PROSITE" id="PS50002"/>
    </source>
</evidence>
<dbReference type="SUPFAM" id="SSF81296">
    <property type="entry name" value="E set domains"/>
    <property type="match status" value="1"/>
</dbReference>
<dbReference type="InterPro" id="IPR014756">
    <property type="entry name" value="Ig_E-set"/>
</dbReference>
<dbReference type="GO" id="GO:0016301">
    <property type="term" value="F:kinase activity"/>
    <property type="evidence" value="ECO:0007669"/>
    <property type="project" value="UniProtKB-KW"/>
</dbReference>
<name>A0ABR4N7U0_9FUNG</name>
<dbReference type="SUPFAM" id="SSF50044">
    <property type="entry name" value="SH3-domain"/>
    <property type="match status" value="1"/>
</dbReference>
<evidence type="ECO:0000256" key="2">
    <source>
        <dbReference type="ARBA" id="ARBA00022443"/>
    </source>
</evidence>
<protein>
    <submittedName>
        <fullName evidence="6">5'-AMP-activated protein kinase subunit beta-2</fullName>
    </submittedName>
</protein>
<reference evidence="6 7" key="1">
    <citation type="submission" date="2023-09" db="EMBL/GenBank/DDBJ databases">
        <title>Pangenome analysis of Batrachochytrium dendrobatidis and related Chytrids.</title>
        <authorList>
            <person name="Yacoub M.N."/>
            <person name="Stajich J.E."/>
            <person name="James T.Y."/>
        </authorList>
    </citation>
    <scope>NUCLEOTIDE SEQUENCE [LARGE SCALE GENOMIC DNA]</scope>
    <source>
        <strain evidence="6 7">JEL0888</strain>
    </source>
</reference>
<dbReference type="CDD" id="cd02859">
    <property type="entry name" value="E_set_AMPKbeta_like_N"/>
    <property type="match status" value="1"/>
</dbReference>
<evidence type="ECO:0000256" key="4">
    <source>
        <dbReference type="SAM" id="MobiDB-lite"/>
    </source>
</evidence>
<dbReference type="SMART" id="SM00326">
    <property type="entry name" value="SH3"/>
    <property type="match status" value="1"/>
</dbReference>
<dbReference type="Pfam" id="PF00018">
    <property type="entry name" value="SH3_1"/>
    <property type="match status" value="1"/>
</dbReference>
<feature type="region of interest" description="Disordered" evidence="4">
    <location>
        <begin position="99"/>
        <end position="165"/>
    </location>
</feature>
<feature type="region of interest" description="Disordered" evidence="4">
    <location>
        <begin position="573"/>
        <end position="616"/>
    </location>
</feature>
<dbReference type="Proteomes" id="UP001527925">
    <property type="component" value="Unassembled WGS sequence"/>
</dbReference>
<evidence type="ECO:0000256" key="1">
    <source>
        <dbReference type="ARBA" id="ARBA00010926"/>
    </source>
</evidence>
<dbReference type="Gene3D" id="2.60.40.10">
    <property type="entry name" value="Immunoglobulins"/>
    <property type="match status" value="1"/>
</dbReference>
<comment type="caution">
    <text evidence="6">The sequence shown here is derived from an EMBL/GenBank/DDBJ whole genome shotgun (WGS) entry which is preliminary data.</text>
</comment>
<dbReference type="PANTHER" id="PTHR10343:SF84">
    <property type="entry name" value="5'-AMP-ACTIVATED PROTEIN KINASE SUBUNIT BETA-1"/>
    <property type="match status" value="1"/>
</dbReference>
<comment type="similarity">
    <text evidence="1">Belongs to the 5'-AMP-activated protein kinase beta subunit family.</text>
</comment>
<dbReference type="InterPro" id="IPR013783">
    <property type="entry name" value="Ig-like_fold"/>
</dbReference>
<evidence type="ECO:0000313" key="7">
    <source>
        <dbReference type="Proteomes" id="UP001527925"/>
    </source>
</evidence>
<dbReference type="InterPro" id="IPR036028">
    <property type="entry name" value="SH3-like_dom_sf"/>
</dbReference>
<feature type="compositionally biased region" description="Polar residues" evidence="4">
    <location>
        <begin position="994"/>
        <end position="1012"/>
    </location>
</feature>
<dbReference type="Gene3D" id="2.30.30.40">
    <property type="entry name" value="SH3 Domains"/>
    <property type="match status" value="1"/>
</dbReference>
<sequence>MMVTSPSLLEPGTYVTVFDYVPQQPNELEVRLGDMVQVHLTFHDGWCLGENYQTGAKGMVPLFSLVKLAPELEQEMLAKMRRTNELLAAIASAAAAKAAKDREQQPAKSLVSEQQDGGYMSGIDDSPPPTAAPARPVSSPRKADSGAEDLWAERPPTFTLKPNQASDGLAEDVTTYVVSMRDLRRVSIEYIPHALEKRGWDVGGRVSAVAAAAPTSFFFVWRLPAEKVSISGTFNDWKRQVPMFFDHGSNMYTAFVEGEGLQHGDICEYKYLVDGRWLCDEDLPVVIDETGHKNNFLVVCTHFAYGRYIYIDIFPVALAQDAMRRLVSKTVPPAPSSWSERLLDVFDPTDMLAETAKALEAHALAGMPDPEEPADVDASEDIFADAAEALTDGSAQEPAKAAVEVVLEQASQFSMHVETPRQIVVHEPAAPLVARRVPHMVVGVEVYIGASLPRRALHVDAAVPLRAAWLPHWIQASATTVSIAPTSTVVEEMPAKPLAAETIAAAATEPVTPVEPVESTISGAALSAEPEVHRRSTVSAASDRSGLSAEGTSADKTDALDADIKKDSAVFVDSASEHGSQNGAPRLGDRDREFEHRRQPSKQGLAGEPTSPASGTLAAKCDAPLRLSGVIGHADAGRGADWDRVALVPISAGGFESEASVLSPQPASPAASDTVSESMSATLDQFEDAGDDATTLDDSADAEVFVDAAEPPSDAEAWFDPTEYFDNDDDMQAARGRQAPLPLVTEWLMVYELFFGHYLSFDALPLLRAATMWLVYLQFGVYAWHAIAKVLEALDLVVLPVLALLGHTPTSTVSSSLNAAGADARMANPAASAAAAAAALASELFSLKSAATWAAVLSWAQDLAVLAYAYMAIAALVYSVDRHWSRRGAFLASTRATHAYDSTTPGSSLAPPRKPAAAAREVLPGSAAVAVGIKRHVYEPNSEFPRPPASLPTRPKLSVANHEPIEAADSDGWRTPVRTAPSRPSFPSPPLTSHPISSTSMGSSYSFATHTFSHPAGPSRGIEE</sequence>
<accession>A0ABR4N7U0</accession>
<keyword evidence="2 3" id="KW-0728">SH3 domain</keyword>
<feature type="compositionally biased region" description="Basic and acidic residues" evidence="4">
    <location>
        <begin position="587"/>
        <end position="598"/>
    </location>
</feature>
<keyword evidence="6" id="KW-0808">Transferase</keyword>
<dbReference type="EMBL" id="JADGIZ020000022">
    <property type="protein sequence ID" value="KAL2915591.1"/>
    <property type="molecule type" value="Genomic_DNA"/>
</dbReference>
<dbReference type="InterPro" id="IPR032640">
    <property type="entry name" value="AMPK1_CBM"/>
</dbReference>
<dbReference type="Pfam" id="PF16561">
    <property type="entry name" value="AMPK1_CBM"/>
    <property type="match status" value="1"/>
</dbReference>
<feature type="region of interest" description="Disordered" evidence="4">
    <location>
        <begin position="523"/>
        <end position="560"/>
    </location>
</feature>
<dbReference type="PROSITE" id="PS50002">
    <property type="entry name" value="SH3"/>
    <property type="match status" value="1"/>
</dbReference>
<keyword evidence="6" id="KW-0418">Kinase</keyword>
<feature type="region of interest" description="Disordered" evidence="4">
    <location>
        <begin position="965"/>
        <end position="1024"/>
    </location>
</feature>
<evidence type="ECO:0000256" key="3">
    <source>
        <dbReference type="PROSITE-ProRule" id="PRU00192"/>
    </source>
</evidence>
<dbReference type="InterPro" id="IPR050827">
    <property type="entry name" value="CRP1_MDG1_kinase"/>
</dbReference>
<proteinExistence type="inferred from homology"/>